<dbReference type="GO" id="GO:0070274">
    <property type="term" value="C:RES complex"/>
    <property type="evidence" value="ECO:0007669"/>
    <property type="project" value="TreeGrafter"/>
</dbReference>
<dbReference type="InterPro" id="IPR051112">
    <property type="entry name" value="CWC26_splicing_factor"/>
</dbReference>
<feature type="region of interest" description="Disordered" evidence="2">
    <location>
        <begin position="187"/>
        <end position="206"/>
    </location>
</feature>
<feature type="region of interest" description="Disordered" evidence="2">
    <location>
        <begin position="9"/>
        <end position="61"/>
    </location>
</feature>
<dbReference type="AlphaFoldDB" id="A0A3N4HG48"/>
<feature type="region of interest" description="Disordered" evidence="2">
    <location>
        <begin position="75"/>
        <end position="128"/>
    </location>
</feature>
<dbReference type="Proteomes" id="UP000275078">
    <property type="component" value="Unassembled WGS sequence"/>
</dbReference>
<dbReference type="GO" id="GO:0005684">
    <property type="term" value="C:U2-type spliceosomal complex"/>
    <property type="evidence" value="ECO:0007669"/>
    <property type="project" value="TreeGrafter"/>
</dbReference>
<dbReference type="STRING" id="1160509.A0A3N4HG48"/>
<proteinExistence type="inferred from homology"/>
<dbReference type="GO" id="GO:0003723">
    <property type="term" value="F:RNA binding"/>
    <property type="evidence" value="ECO:0007669"/>
    <property type="project" value="TreeGrafter"/>
</dbReference>
<name>A0A3N4HG48_ASCIM</name>
<protein>
    <recommendedName>
        <fullName evidence="5">Pre-mRNA-splicing factor CWC26</fullName>
    </recommendedName>
</protein>
<evidence type="ECO:0000256" key="1">
    <source>
        <dbReference type="ARBA" id="ARBA00011069"/>
    </source>
</evidence>
<comment type="similarity">
    <text evidence="1">Belongs to the CWC26 family.</text>
</comment>
<dbReference type="InterPro" id="IPR018609">
    <property type="entry name" value="Bud13"/>
</dbReference>
<feature type="compositionally biased region" description="Basic and acidic residues" evidence="2">
    <location>
        <begin position="98"/>
        <end position="119"/>
    </location>
</feature>
<dbReference type="PANTHER" id="PTHR31809">
    <property type="entry name" value="BUD13 HOMOLOG"/>
    <property type="match status" value="1"/>
</dbReference>
<dbReference type="GO" id="GO:0000398">
    <property type="term" value="P:mRNA splicing, via spliceosome"/>
    <property type="evidence" value="ECO:0007669"/>
    <property type="project" value="TreeGrafter"/>
</dbReference>
<gene>
    <name evidence="3" type="ORF">BJ508DRAFT_419650</name>
</gene>
<accession>A0A3N4HG48</accession>
<sequence>MSLASYLAKNYLNADPAPEQKKKKRKTKHKKDDNVLIADDDALGWEPSKPDVASDSDEDRVVTVGGVSSEFKKTKTSGWKKVGADEAGGGIIGVSATKKQDEPQEEAPVREETPEDERPQVLMSSGALPGLQTAQAVADSINAKRAAELAAFAKMDKSKTGKDTETIYRDASGRIISVAMMRAEARKKHEAEEEAKRQASESLKGAVQIREREERVKALDEAKYMPFSRYADDKELNEELKQRDRWEDPALGFIETKKEKVSKTGKPLYQGAAMPNRYGIRPGHRWDGVDRGNGFEKRWFAARNAKRDREQMVHNWQYDE</sequence>
<evidence type="ECO:0000313" key="3">
    <source>
        <dbReference type="EMBL" id="RPA72096.1"/>
    </source>
</evidence>
<organism evidence="3 4">
    <name type="scientific">Ascobolus immersus RN42</name>
    <dbReference type="NCBI Taxonomy" id="1160509"/>
    <lineage>
        <taxon>Eukaryota</taxon>
        <taxon>Fungi</taxon>
        <taxon>Dikarya</taxon>
        <taxon>Ascomycota</taxon>
        <taxon>Pezizomycotina</taxon>
        <taxon>Pezizomycetes</taxon>
        <taxon>Pezizales</taxon>
        <taxon>Ascobolaceae</taxon>
        <taxon>Ascobolus</taxon>
    </lineage>
</organism>
<dbReference type="OrthoDB" id="6022at2759"/>
<dbReference type="PANTHER" id="PTHR31809:SF0">
    <property type="entry name" value="BUD13 HOMOLOG"/>
    <property type="match status" value="1"/>
</dbReference>
<feature type="compositionally biased region" description="Basic and acidic residues" evidence="2">
    <location>
        <begin position="187"/>
        <end position="199"/>
    </location>
</feature>
<evidence type="ECO:0000313" key="4">
    <source>
        <dbReference type="Proteomes" id="UP000275078"/>
    </source>
</evidence>
<dbReference type="EMBL" id="ML119880">
    <property type="protein sequence ID" value="RPA72096.1"/>
    <property type="molecule type" value="Genomic_DNA"/>
</dbReference>
<evidence type="ECO:0008006" key="5">
    <source>
        <dbReference type="Google" id="ProtNLM"/>
    </source>
</evidence>
<keyword evidence="4" id="KW-1185">Reference proteome</keyword>
<dbReference type="Pfam" id="PF09736">
    <property type="entry name" value="Bud13"/>
    <property type="match status" value="1"/>
</dbReference>
<reference evidence="3 4" key="1">
    <citation type="journal article" date="2018" name="Nat. Ecol. Evol.">
        <title>Pezizomycetes genomes reveal the molecular basis of ectomycorrhizal truffle lifestyle.</title>
        <authorList>
            <person name="Murat C."/>
            <person name="Payen T."/>
            <person name="Noel B."/>
            <person name="Kuo A."/>
            <person name="Morin E."/>
            <person name="Chen J."/>
            <person name="Kohler A."/>
            <person name="Krizsan K."/>
            <person name="Balestrini R."/>
            <person name="Da Silva C."/>
            <person name="Montanini B."/>
            <person name="Hainaut M."/>
            <person name="Levati E."/>
            <person name="Barry K.W."/>
            <person name="Belfiori B."/>
            <person name="Cichocki N."/>
            <person name="Clum A."/>
            <person name="Dockter R.B."/>
            <person name="Fauchery L."/>
            <person name="Guy J."/>
            <person name="Iotti M."/>
            <person name="Le Tacon F."/>
            <person name="Lindquist E.A."/>
            <person name="Lipzen A."/>
            <person name="Malagnac F."/>
            <person name="Mello A."/>
            <person name="Molinier V."/>
            <person name="Miyauchi S."/>
            <person name="Poulain J."/>
            <person name="Riccioni C."/>
            <person name="Rubini A."/>
            <person name="Sitrit Y."/>
            <person name="Splivallo R."/>
            <person name="Traeger S."/>
            <person name="Wang M."/>
            <person name="Zifcakova L."/>
            <person name="Wipf D."/>
            <person name="Zambonelli A."/>
            <person name="Paolocci F."/>
            <person name="Nowrousian M."/>
            <person name="Ottonello S."/>
            <person name="Baldrian P."/>
            <person name="Spatafora J.W."/>
            <person name="Henrissat B."/>
            <person name="Nagy L.G."/>
            <person name="Aury J.M."/>
            <person name="Wincker P."/>
            <person name="Grigoriev I.V."/>
            <person name="Bonfante P."/>
            <person name="Martin F.M."/>
        </authorList>
    </citation>
    <scope>NUCLEOTIDE SEQUENCE [LARGE SCALE GENOMIC DNA]</scope>
    <source>
        <strain evidence="3 4">RN42</strain>
    </source>
</reference>
<evidence type="ECO:0000256" key="2">
    <source>
        <dbReference type="SAM" id="MobiDB-lite"/>
    </source>
</evidence>